<dbReference type="PANTHER" id="PTHR30572">
    <property type="entry name" value="MEMBRANE COMPONENT OF TRANSPORTER-RELATED"/>
    <property type="match status" value="1"/>
</dbReference>
<protein>
    <submittedName>
        <fullName evidence="9">ABC transporter permease</fullName>
    </submittedName>
</protein>
<dbReference type="InterPro" id="IPR003838">
    <property type="entry name" value="ABC3_permease_C"/>
</dbReference>
<keyword evidence="5 6" id="KW-0472">Membrane</keyword>
<dbReference type="InterPro" id="IPR050250">
    <property type="entry name" value="Macrolide_Exporter_MacB"/>
</dbReference>
<feature type="transmembrane region" description="Helical" evidence="6">
    <location>
        <begin position="374"/>
        <end position="394"/>
    </location>
</feature>
<organism evidence="9 10">
    <name type="scientific">Puia dinghuensis</name>
    <dbReference type="NCBI Taxonomy" id="1792502"/>
    <lineage>
        <taxon>Bacteria</taxon>
        <taxon>Pseudomonadati</taxon>
        <taxon>Bacteroidota</taxon>
        <taxon>Chitinophagia</taxon>
        <taxon>Chitinophagales</taxon>
        <taxon>Chitinophagaceae</taxon>
        <taxon>Puia</taxon>
    </lineage>
</organism>
<dbReference type="PANTHER" id="PTHR30572:SF18">
    <property type="entry name" value="ABC-TYPE MACROLIDE FAMILY EXPORT SYSTEM PERMEASE COMPONENT 2"/>
    <property type="match status" value="1"/>
</dbReference>
<dbReference type="RefSeq" id="WP_188932965.1">
    <property type="nucleotide sequence ID" value="NZ_BMJC01000003.1"/>
</dbReference>
<feature type="transmembrane region" description="Helical" evidence="6">
    <location>
        <begin position="668"/>
        <end position="689"/>
    </location>
</feature>
<reference evidence="9" key="1">
    <citation type="journal article" date="2014" name="Int. J. Syst. Evol. Microbiol.">
        <title>Complete genome sequence of Corynebacterium casei LMG S-19264T (=DSM 44701T), isolated from a smear-ripened cheese.</title>
        <authorList>
            <consortium name="US DOE Joint Genome Institute (JGI-PGF)"/>
            <person name="Walter F."/>
            <person name="Albersmeier A."/>
            <person name="Kalinowski J."/>
            <person name="Ruckert C."/>
        </authorList>
    </citation>
    <scope>NUCLEOTIDE SEQUENCE</scope>
    <source>
        <strain evidence="9">CGMCC 1.15448</strain>
    </source>
</reference>
<keyword evidence="4 6" id="KW-1133">Transmembrane helix</keyword>
<feature type="transmembrane region" description="Helical" evidence="6">
    <location>
        <begin position="752"/>
        <end position="774"/>
    </location>
</feature>
<dbReference type="Pfam" id="PF02687">
    <property type="entry name" value="FtsX"/>
    <property type="match status" value="2"/>
</dbReference>
<dbReference type="AlphaFoldDB" id="A0A8J2UE85"/>
<feature type="domain" description="ABC3 transporter permease C-terminal" evidence="7">
    <location>
        <begin position="283"/>
        <end position="399"/>
    </location>
</feature>
<dbReference type="GO" id="GO:0005886">
    <property type="term" value="C:plasma membrane"/>
    <property type="evidence" value="ECO:0007669"/>
    <property type="project" value="UniProtKB-SubCell"/>
</dbReference>
<dbReference type="GO" id="GO:0022857">
    <property type="term" value="F:transmembrane transporter activity"/>
    <property type="evidence" value="ECO:0007669"/>
    <property type="project" value="TreeGrafter"/>
</dbReference>
<keyword evidence="2" id="KW-1003">Cell membrane</keyword>
<evidence type="ECO:0000313" key="10">
    <source>
        <dbReference type="Proteomes" id="UP000607559"/>
    </source>
</evidence>
<sequence length="788" mass="87366">MNFLKITFRNLWKNRSYSFLNIFGLAIGVACAGLIFLWVEDELSYDQSLPNKDRLYYVMTNQTYEGKVRSFRATPVKLAPAISQEVPGIAAACRVQDRRILFSFDDKALYEYGAYADSSIFRLFNTSFVAGNARDAFRQLTNIVITERMSRQLFGQEKAIGKVVKVDNKEVYTVSAVIRDFPENSTVHLDWMIPYAVWYNQSLSQGSGIDNWGSNSTNTYVELSPGTSAASVNRRLYDFIQNKSKGAIAKPFLFSAKDWHLRDHFEDGKQTGGRIEFVRLFVIIAWIILFIACINFMNLATARSDKRSKEVGVRKVLGAERKGLIGQFIGEALVLSALSMVAGVLLIALVMPAFDLLVGKSLHIGLTDPLHLGVLSGITLLCGLVAGSYPALYLSSFNPIFAFKGIRMRGTAAALVRKGLVVMQFTVSIVLIISTVVIYRQIEHIRSRDLGYDRNNLMSINVRGKMADHFYQIRQDLLGTGVVENAALNSFNTLWGGNNGSGVKWEGKPANEDILISYRGITPGFLATSGMQLAAGRDFRQDLPEADSMHVLVTENLAKMMGKGSAVGKRIWFDDAAHPMTVVGVVKDFVFDDMYGQPEPVLFFSSTQDAMFLYTRLKPGAQPETALAKIEGVIKKDNPGYPFEYSFVNDDFNALFRSEMLIGQLSRLFAALAVLISCLGLFGLSAYMAERRVKEIGIRKVLGAGVPGLAALLSREFLQLVLLATVIAFPLAWMAMSRWLDQYHYRIGIEWWVFGLAGLTALGIALATVSFQAVRAALANPALSLRSE</sequence>
<proteinExistence type="predicted"/>
<evidence type="ECO:0000313" key="9">
    <source>
        <dbReference type="EMBL" id="GGB04344.1"/>
    </source>
</evidence>
<dbReference type="PROSITE" id="PS51257">
    <property type="entry name" value="PROKAR_LIPOPROTEIN"/>
    <property type="match status" value="1"/>
</dbReference>
<evidence type="ECO:0000259" key="7">
    <source>
        <dbReference type="Pfam" id="PF02687"/>
    </source>
</evidence>
<dbReference type="Proteomes" id="UP000607559">
    <property type="component" value="Unassembled WGS sequence"/>
</dbReference>
<comment type="subcellular location">
    <subcellularLocation>
        <location evidence="1">Cell membrane</location>
        <topology evidence="1">Multi-pass membrane protein</topology>
    </subcellularLocation>
</comment>
<dbReference type="InterPro" id="IPR025857">
    <property type="entry name" value="MacB_PCD"/>
</dbReference>
<feature type="domain" description="ABC3 transporter permease C-terminal" evidence="7">
    <location>
        <begin position="668"/>
        <end position="777"/>
    </location>
</feature>
<evidence type="ECO:0000256" key="2">
    <source>
        <dbReference type="ARBA" id="ARBA00022475"/>
    </source>
</evidence>
<gene>
    <name evidence="9" type="ORF">GCM10011511_29570</name>
</gene>
<keyword evidence="3 6" id="KW-0812">Transmembrane</keyword>
<feature type="transmembrane region" description="Helical" evidence="6">
    <location>
        <begin position="277"/>
        <end position="299"/>
    </location>
</feature>
<keyword evidence="10" id="KW-1185">Reference proteome</keyword>
<evidence type="ECO:0000256" key="5">
    <source>
        <dbReference type="ARBA" id="ARBA00023136"/>
    </source>
</evidence>
<reference evidence="9" key="2">
    <citation type="submission" date="2020-09" db="EMBL/GenBank/DDBJ databases">
        <authorList>
            <person name="Sun Q."/>
            <person name="Zhou Y."/>
        </authorList>
    </citation>
    <scope>NUCLEOTIDE SEQUENCE</scope>
    <source>
        <strain evidence="9">CGMCC 1.15448</strain>
    </source>
</reference>
<feature type="transmembrane region" description="Helical" evidence="6">
    <location>
        <begin position="720"/>
        <end position="740"/>
    </location>
</feature>
<evidence type="ECO:0000256" key="4">
    <source>
        <dbReference type="ARBA" id="ARBA00022989"/>
    </source>
</evidence>
<accession>A0A8J2UE85</accession>
<name>A0A8J2UE85_9BACT</name>
<feature type="transmembrane region" description="Helical" evidence="6">
    <location>
        <begin position="415"/>
        <end position="439"/>
    </location>
</feature>
<feature type="transmembrane region" description="Helical" evidence="6">
    <location>
        <begin position="332"/>
        <end position="354"/>
    </location>
</feature>
<dbReference type="Pfam" id="PF12704">
    <property type="entry name" value="MacB_PCD"/>
    <property type="match status" value="2"/>
</dbReference>
<evidence type="ECO:0000259" key="8">
    <source>
        <dbReference type="Pfam" id="PF12704"/>
    </source>
</evidence>
<feature type="transmembrane region" description="Helical" evidence="6">
    <location>
        <begin position="696"/>
        <end position="714"/>
    </location>
</feature>
<evidence type="ECO:0000256" key="1">
    <source>
        <dbReference type="ARBA" id="ARBA00004651"/>
    </source>
</evidence>
<feature type="domain" description="MacB-like periplasmic core" evidence="8">
    <location>
        <begin position="18"/>
        <end position="236"/>
    </location>
</feature>
<feature type="transmembrane region" description="Helical" evidence="6">
    <location>
        <begin position="20"/>
        <end position="39"/>
    </location>
</feature>
<feature type="domain" description="MacB-like periplasmic core" evidence="8">
    <location>
        <begin position="429"/>
        <end position="631"/>
    </location>
</feature>
<dbReference type="EMBL" id="BMJC01000003">
    <property type="protein sequence ID" value="GGB04344.1"/>
    <property type="molecule type" value="Genomic_DNA"/>
</dbReference>
<comment type="caution">
    <text evidence="9">The sequence shown here is derived from an EMBL/GenBank/DDBJ whole genome shotgun (WGS) entry which is preliminary data.</text>
</comment>
<evidence type="ECO:0000256" key="6">
    <source>
        <dbReference type="SAM" id="Phobius"/>
    </source>
</evidence>
<evidence type="ECO:0000256" key="3">
    <source>
        <dbReference type="ARBA" id="ARBA00022692"/>
    </source>
</evidence>